<organism evidence="2">
    <name type="scientific">Rhizophora mucronata</name>
    <name type="common">Asiatic mangrove</name>
    <dbReference type="NCBI Taxonomy" id="61149"/>
    <lineage>
        <taxon>Eukaryota</taxon>
        <taxon>Viridiplantae</taxon>
        <taxon>Streptophyta</taxon>
        <taxon>Embryophyta</taxon>
        <taxon>Tracheophyta</taxon>
        <taxon>Spermatophyta</taxon>
        <taxon>Magnoliopsida</taxon>
        <taxon>eudicotyledons</taxon>
        <taxon>Gunneridae</taxon>
        <taxon>Pentapetalae</taxon>
        <taxon>rosids</taxon>
        <taxon>fabids</taxon>
        <taxon>Malpighiales</taxon>
        <taxon>Rhizophoraceae</taxon>
        <taxon>Rhizophora</taxon>
    </lineage>
</organism>
<accession>A0A2P2KG48</accession>
<dbReference type="EMBL" id="GGEC01024209">
    <property type="protein sequence ID" value="MBX04693.1"/>
    <property type="molecule type" value="Transcribed_RNA"/>
</dbReference>
<dbReference type="GO" id="GO:0008168">
    <property type="term" value="F:methyltransferase activity"/>
    <property type="evidence" value="ECO:0007669"/>
    <property type="project" value="UniProtKB-KW"/>
</dbReference>
<sequence length="90" mass="10761">MNKNHYRIQARDLPPPYRMWERPPICNILLGFNTVGRDIWMLHNGKDVLLQETAHTDNYMSVLRQKLSAHHMAQNKQRKRGRAETDLFYN</sequence>
<dbReference type="AlphaFoldDB" id="A0A2P2KG48"/>
<name>A0A2P2KG48_RHIMU</name>
<feature type="region of interest" description="Disordered" evidence="1">
    <location>
        <begin position="70"/>
        <end position="90"/>
    </location>
</feature>
<keyword evidence="2" id="KW-0489">Methyltransferase</keyword>
<evidence type="ECO:0000256" key="1">
    <source>
        <dbReference type="SAM" id="MobiDB-lite"/>
    </source>
</evidence>
<dbReference type="GO" id="GO:0032259">
    <property type="term" value="P:methylation"/>
    <property type="evidence" value="ECO:0007669"/>
    <property type="project" value="UniProtKB-KW"/>
</dbReference>
<proteinExistence type="predicted"/>
<reference evidence="2" key="1">
    <citation type="submission" date="2018-02" db="EMBL/GenBank/DDBJ databases">
        <title>Rhizophora mucronata_Transcriptome.</title>
        <authorList>
            <person name="Meera S.P."/>
            <person name="Sreeshan A."/>
            <person name="Augustine A."/>
        </authorList>
    </citation>
    <scope>NUCLEOTIDE SEQUENCE</scope>
    <source>
        <tissue evidence="2">Leaf</tissue>
    </source>
</reference>
<keyword evidence="2" id="KW-0808">Transferase</keyword>
<protein>
    <submittedName>
        <fullName evidence="2">Histone-lysine N-methyltransferase SUVR5-like isoform X2</fullName>
    </submittedName>
</protein>
<evidence type="ECO:0000313" key="2">
    <source>
        <dbReference type="EMBL" id="MBX04693.1"/>
    </source>
</evidence>